<reference evidence="3" key="1">
    <citation type="submission" date="2009-01" db="EMBL/GenBank/DDBJ databases">
        <title>Complete sequence of plasmid 1 of Methylobacterium nodulans ORS 2060.</title>
        <authorList>
            <consortium name="US DOE Joint Genome Institute"/>
            <person name="Lucas S."/>
            <person name="Copeland A."/>
            <person name="Lapidus A."/>
            <person name="Glavina del Rio T."/>
            <person name="Dalin E."/>
            <person name="Tice H."/>
            <person name="Bruce D."/>
            <person name="Goodwin L."/>
            <person name="Pitluck S."/>
            <person name="Sims D."/>
            <person name="Brettin T."/>
            <person name="Detter J.C."/>
            <person name="Han C."/>
            <person name="Larimer F."/>
            <person name="Land M."/>
            <person name="Hauser L."/>
            <person name="Kyrpides N."/>
            <person name="Ivanova N."/>
            <person name="Marx C.J."/>
            <person name="Richardson P."/>
        </authorList>
    </citation>
    <scope>NUCLEOTIDE SEQUENCE [LARGE SCALE GENOMIC DNA]</scope>
    <source>
        <strain evidence="3">LMG 21967 / CNCM I-2342 / ORS 2060</strain>
        <plasmid evidence="3">Plasmid pMNOD01</plasmid>
    </source>
</reference>
<dbReference type="AlphaFoldDB" id="B8IVU2"/>
<keyword evidence="2" id="KW-0614">Plasmid</keyword>
<keyword evidence="3" id="KW-1185">Reference proteome</keyword>
<accession>B8IVU2</accession>
<evidence type="ECO:0000313" key="2">
    <source>
        <dbReference type="EMBL" id="ACL62532.1"/>
    </source>
</evidence>
<dbReference type="HOGENOM" id="CLU_2634040_0_0_5"/>
<evidence type="ECO:0000313" key="3">
    <source>
        <dbReference type="Proteomes" id="UP000008207"/>
    </source>
</evidence>
<protein>
    <submittedName>
        <fullName evidence="2">Uncharacterized protein</fullName>
    </submittedName>
</protein>
<dbReference type="EMBL" id="CP001350">
    <property type="protein sequence ID" value="ACL62532.1"/>
    <property type="molecule type" value="Genomic_DNA"/>
</dbReference>
<sequence>MLLAVGDEPQGREGEGFGDAIARFDQGLTQDELGDLPAVGRQPYHQRHDRPAAAPIDQPGVGVAGSEEASLLERRRP</sequence>
<dbReference type="Proteomes" id="UP000008207">
    <property type="component" value="Plasmid pMNOD01"/>
</dbReference>
<evidence type="ECO:0000256" key="1">
    <source>
        <dbReference type="SAM" id="MobiDB-lite"/>
    </source>
</evidence>
<dbReference type="KEGG" id="mno:Mnod_8412"/>
<feature type="region of interest" description="Disordered" evidence="1">
    <location>
        <begin position="1"/>
        <end position="77"/>
    </location>
</feature>
<gene>
    <name evidence="2" type="ordered locus">Mnod_8412</name>
</gene>
<name>B8IVU2_METNO</name>
<geneLocation type="plasmid" evidence="2 3">
    <name>pMNOD01</name>
</geneLocation>
<proteinExistence type="predicted"/>
<organism evidence="2 3">
    <name type="scientific">Methylobacterium nodulans (strain LMG 21967 / CNCM I-2342 / ORS 2060)</name>
    <dbReference type="NCBI Taxonomy" id="460265"/>
    <lineage>
        <taxon>Bacteria</taxon>
        <taxon>Pseudomonadati</taxon>
        <taxon>Pseudomonadota</taxon>
        <taxon>Alphaproteobacteria</taxon>
        <taxon>Hyphomicrobiales</taxon>
        <taxon>Methylobacteriaceae</taxon>
        <taxon>Methylobacterium</taxon>
    </lineage>
</organism>
<dbReference type="RefSeq" id="WP_015934076.1">
    <property type="nucleotide sequence ID" value="NC_011892.1"/>
</dbReference>